<dbReference type="SUPFAM" id="SSF50978">
    <property type="entry name" value="WD40 repeat-like"/>
    <property type="match status" value="1"/>
</dbReference>
<keyword evidence="10" id="KW-0418">Kinase</keyword>
<dbReference type="Proteomes" id="UP000324233">
    <property type="component" value="Chromosome"/>
</dbReference>
<feature type="region of interest" description="Disordered" evidence="7">
    <location>
        <begin position="222"/>
        <end position="289"/>
    </location>
</feature>
<dbReference type="SUPFAM" id="SSF48452">
    <property type="entry name" value="TPR-like"/>
    <property type="match status" value="2"/>
</dbReference>
<dbReference type="OrthoDB" id="500858at2"/>
<dbReference type="Gene3D" id="1.10.510.10">
    <property type="entry name" value="Transferase(Phosphotransferase) domain 1"/>
    <property type="match status" value="1"/>
</dbReference>
<evidence type="ECO:0000256" key="3">
    <source>
        <dbReference type="ARBA" id="ARBA00022741"/>
    </source>
</evidence>
<sequence length="1672" mass="179753">MSEPTCDRDPWELVAESFLARYRAGERPSIEEYAARHPELADRIRWLMPALVRMEQDLSLDPARAAPPRRPGGAPGGSRRLGDYRILREIGRGGMGVVYEAEQVSLGRRVALKVLPREVAGDGLALERFRREAKAAARLHHTNIVPVFEVGRDGEVAYYAMQFVEGQGLEKIIDELARLRDPGPKPGGAGAAGSPAAAARIETRGPAPGTIAQSLLTGRFAGEGVVPSGETPTEASTGPAATETMSRDAADAPDFAASDPEPAGAGLLTGPGASAVPPGGGSPSAVPLSGRGGPFFRSVAQIGRQAAQALAHAHAHGIVHRDIKPSNLLLDHAGVVWVADFGLAKGEDEGLTRTGDIVGTLRYMAPCRFRGEGDARADIYALGLTLYELMTLRPAFEASDRLELIEQIKNKEPARPRSLDRRIPRDLETIVLKAIEKEPARRYATADAMAEDLRRFLADEPILARQASAAERYWRWARRHPGIAVLGGVLTGVLVLATIGSLIVAGRMARLAEDSQMAAGAEREARREAARQAKAQAAARGEADQARAAAQAETYRAMLSEVKALRAGHQPGWRGDALGNLARLTVLPTPRRDLIELRNEAVASIGEVDIIEVARLAGLRGAVHSLDFSPDSTALLTATAAGDIHDWDVTRRQHSWQVLDPSGPSQGGPEAVVRFLPDGGIARTTRGHRVEFLDSSGRPSARAPIDGGASQPLVLRIGRQGRLLAIGWSDWRLSLHDAATGEMLRSFTSNPFRFGISPDGRWIALADPENAYQVRRADGSGPPVKLGRGRDVIHRLVFSPDGNTLAVASGQSATLWDLASGREQVSLRGHKEWVTDLAFSPDGGWVATTSNDYTTRLWDARTGQALSVLPGTWFLTNVAFSPDGRHLAVSTSDGAGKVSLYQLLGRRERKWLAGHGSGTQSLAPHPRLPRFASGADDHAVIVWDPGSARPLRRWPAHDSFVVGLAYSADGSLLASGAGGSREIRLWDAETGSLRRVLSGHPANVARGALAFDPSGRRLATGDEGGLLLIWDVPTGRILRREALGTSSVLSVAFLGDGRHLLASEMRRGGSVTLFDLDGKEPPRRVIQPHGWNRFAVDARRNRAIVADFDGGLSIVPLPGLEGVRRLEGAHQGMVWALALSRDGRLLATGGADRLVILRDAATLEPLLTFPAWTGTVKDLAFDATGRWLAIAGADSDVGLWDLVLVRDELAPLGLAWDQPPPALASPADLAAMAERPRHQVAVLGPRDMDPAAFQDARGLIQSGVAAFQQGRFATSIDELQRASERLRELRRSRPTDPTLAGQHGICLGFLASSLERSKRPGEALVRLREALALYETMDAPQPIDLYNMACACTRVSTLEDRGATEDREQPRARAVGYLRRAIEADRARIVAMMADDRDLDPLRGRADFRGLMADAAFPPAPFAPGRPSNGTPGRAVAASPEEAASRFGEGNRLARRGEWKAALAEFRAGLALEPGDTIPWMSAATLYLEGGDVDGYRRHARAMLDRFGGTEDPMIAERTAKIGLLTAPPPDQAARLIALAELSVARGDDQPLRRYYRLARGMAGYRDGRLDRAVEDLAEARSSGIDVISTAAQCFLAMVEARRGRLDQAREQLAEAREAIGRAAPAVTADQGPAWHDWLISRIALREAEALIGREAPRQGHPPAPGRGTSRE</sequence>
<dbReference type="Pfam" id="PF00069">
    <property type="entry name" value="Pkinase"/>
    <property type="match status" value="2"/>
</dbReference>
<proteinExistence type="predicted"/>
<gene>
    <name evidence="10" type="primary">pkn5_4</name>
    <name evidence="10" type="ORF">OJF2_35220</name>
</gene>
<dbReference type="PROSITE" id="PS00107">
    <property type="entry name" value="PROTEIN_KINASE_ATP"/>
    <property type="match status" value="1"/>
</dbReference>
<dbReference type="InterPro" id="IPR011990">
    <property type="entry name" value="TPR-like_helical_dom_sf"/>
</dbReference>
<dbReference type="PROSITE" id="PS00108">
    <property type="entry name" value="PROTEIN_KINASE_ST"/>
    <property type="match status" value="1"/>
</dbReference>
<keyword evidence="3 6" id="KW-0547">Nucleotide-binding</keyword>
<evidence type="ECO:0000256" key="8">
    <source>
        <dbReference type="SAM" id="Phobius"/>
    </source>
</evidence>
<dbReference type="SUPFAM" id="SSF63829">
    <property type="entry name" value="Calcium-dependent phosphotriesterase"/>
    <property type="match status" value="1"/>
</dbReference>
<evidence type="ECO:0000259" key="9">
    <source>
        <dbReference type="PROSITE" id="PS50011"/>
    </source>
</evidence>
<keyword evidence="11" id="KW-1185">Reference proteome</keyword>
<feature type="transmembrane region" description="Helical" evidence="8">
    <location>
        <begin position="482"/>
        <end position="505"/>
    </location>
</feature>
<dbReference type="PROSITE" id="PS50011">
    <property type="entry name" value="PROTEIN_KINASE_DOM"/>
    <property type="match status" value="1"/>
</dbReference>
<dbReference type="Gene3D" id="2.130.10.10">
    <property type="entry name" value="YVTN repeat-like/Quinoprotein amine dehydrogenase"/>
    <property type="match status" value="4"/>
</dbReference>
<dbReference type="PANTHER" id="PTHR19879">
    <property type="entry name" value="TRANSCRIPTION INITIATION FACTOR TFIID"/>
    <property type="match status" value="1"/>
</dbReference>
<dbReference type="EMBL" id="CP042997">
    <property type="protein sequence ID" value="QEH34977.1"/>
    <property type="molecule type" value="Genomic_DNA"/>
</dbReference>
<accession>A0A5B9W405</accession>
<feature type="repeat" description="WD" evidence="5">
    <location>
        <begin position="1169"/>
        <end position="1202"/>
    </location>
</feature>
<dbReference type="InterPro" id="IPR019775">
    <property type="entry name" value="WD40_repeat_CS"/>
</dbReference>
<keyword evidence="2" id="KW-0677">Repeat</keyword>
<dbReference type="InterPro" id="IPR008271">
    <property type="entry name" value="Ser/Thr_kinase_AS"/>
</dbReference>
<dbReference type="InterPro" id="IPR017441">
    <property type="entry name" value="Protein_kinase_ATP_BS"/>
</dbReference>
<dbReference type="CDD" id="cd00200">
    <property type="entry name" value="WD40"/>
    <property type="match status" value="1"/>
</dbReference>
<evidence type="ECO:0000256" key="4">
    <source>
        <dbReference type="ARBA" id="ARBA00022840"/>
    </source>
</evidence>
<dbReference type="PROSITE" id="PS50082">
    <property type="entry name" value="WD_REPEATS_2"/>
    <property type="match status" value="6"/>
</dbReference>
<dbReference type="CDD" id="cd14014">
    <property type="entry name" value="STKc_PknB_like"/>
    <property type="match status" value="1"/>
</dbReference>
<keyword evidence="8" id="KW-0472">Membrane</keyword>
<dbReference type="InterPro" id="IPR036322">
    <property type="entry name" value="WD40_repeat_dom_sf"/>
</dbReference>
<feature type="compositionally biased region" description="Low complexity" evidence="7">
    <location>
        <begin position="252"/>
        <end position="287"/>
    </location>
</feature>
<feature type="region of interest" description="Disordered" evidence="7">
    <location>
        <begin position="61"/>
        <end position="80"/>
    </location>
</feature>
<dbReference type="InterPro" id="IPR011044">
    <property type="entry name" value="Quino_amine_DH_bsu"/>
</dbReference>
<dbReference type="PANTHER" id="PTHR19879:SF9">
    <property type="entry name" value="TRANSCRIPTION INITIATION FACTOR TFIID SUBUNIT 5"/>
    <property type="match status" value="1"/>
</dbReference>
<keyword evidence="8" id="KW-0812">Transmembrane</keyword>
<keyword evidence="1 5" id="KW-0853">WD repeat</keyword>
<dbReference type="SMART" id="SM00320">
    <property type="entry name" value="WD40"/>
    <property type="match status" value="10"/>
</dbReference>
<name>A0A5B9W405_9BACT</name>
<evidence type="ECO:0000256" key="7">
    <source>
        <dbReference type="SAM" id="MobiDB-lite"/>
    </source>
</evidence>
<dbReference type="Pfam" id="PF00400">
    <property type="entry name" value="WD40"/>
    <property type="match status" value="7"/>
</dbReference>
<feature type="repeat" description="WD" evidence="5">
    <location>
        <begin position="1008"/>
        <end position="1040"/>
    </location>
</feature>
<dbReference type="InterPro" id="IPR019734">
    <property type="entry name" value="TPR_rpt"/>
</dbReference>
<evidence type="ECO:0000256" key="5">
    <source>
        <dbReference type="PROSITE-ProRule" id="PRU00221"/>
    </source>
</evidence>
<feature type="domain" description="Protein kinase" evidence="9">
    <location>
        <begin position="84"/>
        <end position="457"/>
    </location>
</feature>
<keyword evidence="8" id="KW-1133">Transmembrane helix</keyword>
<evidence type="ECO:0000256" key="2">
    <source>
        <dbReference type="ARBA" id="ARBA00022737"/>
    </source>
</evidence>
<reference evidence="10 11" key="1">
    <citation type="submission" date="2019-08" db="EMBL/GenBank/DDBJ databases">
        <title>Deep-cultivation of Planctomycetes and their phenomic and genomic characterization uncovers novel biology.</title>
        <authorList>
            <person name="Wiegand S."/>
            <person name="Jogler M."/>
            <person name="Boedeker C."/>
            <person name="Pinto D."/>
            <person name="Vollmers J."/>
            <person name="Rivas-Marin E."/>
            <person name="Kohn T."/>
            <person name="Peeters S.H."/>
            <person name="Heuer A."/>
            <person name="Rast P."/>
            <person name="Oberbeckmann S."/>
            <person name="Bunk B."/>
            <person name="Jeske O."/>
            <person name="Meyerdierks A."/>
            <person name="Storesund J.E."/>
            <person name="Kallscheuer N."/>
            <person name="Luecker S."/>
            <person name="Lage O.M."/>
            <person name="Pohl T."/>
            <person name="Merkel B.J."/>
            <person name="Hornburger P."/>
            <person name="Mueller R.-W."/>
            <person name="Bruemmer F."/>
            <person name="Labrenz M."/>
            <person name="Spormann A.M."/>
            <person name="Op den Camp H."/>
            <person name="Overmann J."/>
            <person name="Amann R."/>
            <person name="Jetten M.S.M."/>
            <person name="Mascher T."/>
            <person name="Medema M.H."/>
            <person name="Devos D.P."/>
            <person name="Kaster A.-K."/>
            <person name="Ovreas L."/>
            <person name="Rohde M."/>
            <person name="Galperin M.Y."/>
            <person name="Jogler C."/>
        </authorList>
    </citation>
    <scope>NUCLEOTIDE SEQUENCE [LARGE SCALE GENOMIC DNA]</scope>
    <source>
        <strain evidence="10 11">OJF2</strain>
    </source>
</reference>
<feature type="region of interest" description="Disordered" evidence="7">
    <location>
        <begin position="179"/>
        <end position="198"/>
    </location>
</feature>
<dbReference type="InterPro" id="IPR015943">
    <property type="entry name" value="WD40/YVTN_repeat-like_dom_sf"/>
</dbReference>
<evidence type="ECO:0000256" key="6">
    <source>
        <dbReference type="PROSITE-ProRule" id="PRU10141"/>
    </source>
</evidence>
<evidence type="ECO:0000256" key="1">
    <source>
        <dbReference type="ARBA" id="ARBA00022574"/>
    </source>
</evidence>
<dbReference type="InterPro" id="IPR011009">
    <property type="entry name" value="Kinase-like_dom_sf"/>
</dbReference>
<dbReference type="EC" id="2.7.11.1" evidence="10"/>
<dbReference type="RefSeq" id="WP_148594833.1">
    <property type="nucleotide sequence ID" value="NZ_CP042997.1"/>
</dbReference>
<keyword evidence="10" id="KW-0808">Transferase</keyword>
<feature type="binding site" evidence="6">
    <location>
        <position position="113"/>
    </location>
    <ligand>
        <name>ATP</name>
        <dbReference type="ChEBI" id="CHEBI:30616"/>
    </ligand>
</feature>
<evidence type="ECO:0000313" key="10">
    <source>
        <dbReference type="EMBL" id="QEH34977.1"/>
    </source>
</evidence>
<feature type="repeat" description="WD" evidence="5">
    <location>
        <begin position="616"/>
        <end position="649"/>
    </location>
</feature>
<dbReference type="InterPro" id="IPR000719">
    <property type="entry name" value="Prot_kinase_dom"/>
</dbReference>
<dbReference type="GO" id="GO:0005524">
    <property type="term" value="F:ATP binding"/>
    <property type="evidence" value="ECO:0007669"/>
    <property type="project" value="UniProtKB-UniRule"/>
</dbReference>
<keyword evidence="4 6" id="KW-0067">ATP-binding</keyword>
<feature type="repeat" description="WD" evidence="5">
    <location>
        <begin position="912"/>
        <end position="953"/>
    </location>
</feature>
<dbReference type="SMART" id="SM00220">
    <property type="entry name" value="S_TKc"/>
    <property type="match status" value="1"/>
</dbReference>
<evidence type="ECO:0000313" key="11">
    <source>
        <dbReference type="Proteomes" id="UP000324233"/>
    </source>
</evidence>
<dbReference type="InterPro" id="IPR001680">
    <property type="entry name" value="WD40_rpt"/>
</dbReference>
<feature type="repeat" description="WD" evidence="5">
    <location>
        <begin position="1127"/>
        <end position="1168"/>
    </location>
</feature>
<dbReference type="PROSITE" id="PS00678">
    <property type="entry name" value="WD_REPEATS_1"/>
    <property type="match status" value="2"/>
</dbReference>
<dbReference type="Gene3D" id="3.30.200.20">
    <property type="entry name" value="Phosphorylase Kinase, domain 1"/>
    <property type="match status" value="1"/>
</dbReference>
<dbReference type="KEGG" id="agv:OJF2_35220"/>
<dbReference type="SMART" id="SM00028">
    <property type="entry name" value="TPR"/>
    <property type="match status" value="4"/>
</dbReference>
<protein>
    <submittedName>
        <fullName evidence="10">Serine/threonine-protein kinase pkn5</fullName>
        <ecNumber evidence="10">2.7.11.1</ecNumber>
    </submittedName>
</protein>
<dbReference type="SUPFAM" id="SSF56112">
    <property type="entry name" value="Protein kinase-like (PK-like)"/>
    <property type="match status" value="1"/>
</dbReference>
<feature type="repeat" description="WD" evidence="5">
    <location>
        <begin position="827"/>
        <end position="868"/>
    </location>
</feature>
<organism evidence="10 11">
    <name type="scientific">Aquisphaera giovannonii</name>
    <dbReference type="NCBI Taxonomy" id="406548"/>
    <lineage>
        <taxon>Bacteria</taxon>
        <taxon>Pseudomonadati</taxon>
        <taxon>Planctomycetota</taxon>
        <taxon>Planctomycetia</taxon>
        <taxon>Isosphaerales</taxon>
        <taxon>Isosphaeraceae</taxon>
        <taxon>Aquisphaera</taxon>
    </lineage>
</organism>
<dbReference type="GO" id="GO:0004674">
    <property type="term" value="F:protein serine/threonine kinase activity"/>
    <property type="evidence" value="ECO:0007669"/>
    <property type="project" value="UniProtKB-EC"/>
</dbReference>
<dbReference type="PROSITE" id="PS50294">
    <property type="entry name" value="WD_REPEATS_REGION"/>
    <property type="match status" value="2"/>
</dbReference>
<feature type="region of interest" description="Disordered" evidence="7">
    <location>
        <begin position="1653"/>
        <end position="1672"/>
    </location>
</feature>
<dbReference type="Gene3D" id="1.25.40.10">
    <property type="entry name" value="Tetratricopeptide repeat domain"/>
    <property type="match status" value="2"/>
</dbReference>
<dbReference type="SUPFAM" id="SSF50969">
    <property type="entry name" value="YVTN repeat-like/Quinoprotein amine dehydrogenase"/>
    <property type="match status" value="1"/>
</dbReference>